<dbReference type="InterPro" id="IPR027417">
    <property type="entry name" value="P-loop_NTPase"/>
</dbReference>
<evidence type="ECO:0000313" key="2">
    <source>
        <dbReference type="Proteomes" id="UP000634308"/>
    </source>
</evidence>
<dbReference type="Proteomes" id="UP000634308">
    <property type="component" value="Unassembled WGS sequence"/>
</dbReference>
<gene>
    <name evidence="1" type="ORF">GCM10008959_41530</name>
</gene>
<protein>
    <recommendedName>
        <fullName evidence="3">Transposase IS4-like domain-containing protein</fullName>
    </recommendedName>
</protein>
<organism evidence="1 2">
    <name type="scientific">Deinococcus seoulensis</name>
    <dbReference type="NCBI Taxonomy" id="1837379"/>
    <lineage>
        <taxon>Bacteria</taxon>
        <taxon>Thermotogati</taxon>
        <taxon>Deinococcota</taxon>
        <taxon>Deinococci</taxon>
        <taxon>Deinococcales</taxon>
        <taxon>Deinococcaceae</taxon>
        <taxon>Deinococcus</taxon>
    </lineage>
</organism>
<accession>A0ABQ2S0Q4</accession>
<dbReference type="Gene3D" id="3.40.50.300">
    <property type="entry name" value="P-loop containing nucleotide triphosphate hydrolases"/>
    <property type="match status" value="1"/>
</dbReference>
<sequence>MVSKHLARNRERNSLIADTYAENWEKYGQTIIFADRWYQCEALVELLRQQGVRTDVLFGRQDVNAGSAEARVATGGAGYRPNRTRRS</sequence>
<proteinExistence type="predicted"/>
<keyword evidence="2" id="KW-1185">Reference proteome</keyword>
<evidence type="ECO:0000313" key="1">
    <source>
        <dbReference type="EMBL" id="GGR76481.1"/>
    </source>
</evidence>
<evidence type="ECO:0008006" key="3">
    <source>
        <dbReference type="Google" id="ProtNLM"/>
    </source>
</evidence>
<comment type="caution">
    <text evidence="1">The sequence shown here is derived from an EMBL/GenBank/DDBJ whole genome shotgun (WGS) entry which is preliminary data.</text>
</comment>
<name>A0ABQ2S0Q4_9DEIO</name>
<dbReference type="EMBL" id="BMQM01000069">
    <property type="protein sequence ID" value="GGR76481.1"/>
    <property type="molecule type" value="Genomic_DNA"/>
</dbReference>
<reference evidence="2" key="1">
    <citation type="journal article" date="2019" name="Int. J. Syst. Evol. Microbiol.">
        <title>The Global Catalogue of Microorganisms (GCM) 10K type strain sequencing project: providing services to taxonomists for standard genome sequencing and annotation.</title>
        <authorList>
            <consortium name="The Broad Institute Genomics Platform"/>
            <consortium name="The Broad Institute Genome Sequencing Center for Infectious Disease"/>
            <person name="Wu L."/>
            <person name="Ma J."/>
        </authorList>
    </citation>
    <scope>NUCLEOTIDE SEQUENCE [LARGE SCALE GENOMIC DNA]</scope>
    <source>
        <strain evidence="2">JCM 31404</strain>
    </source>
</reference>